<evidence type="ECO:0000256" key="3">
    <source>
        <dbReference type="SAM" id="MobiDB-lite"/>
    </source>
</evidence>
<keyword evidence="1" id="KW-0808">Transferase</keyword>
<evidence type="ECO:0000259" key="4">
    <source>
        <dbReference type="PROSITE" id="PS51186"/>
    </source>
</evidence>
<feature type="compositionally biased region" description="Basic and acidic residues" evidence="3">
    <location>
        <begin position="50"/>
        <end position="59"/>
    </location>
</feature>
<keyword evidence="2" id="KW-0012">Acyltransferase</keyword>
<dbReference type="Proteomes" id="UP001223978">
    <property type="component" value="Unassembled WGS sequence"/>
</dbReference>
<keyword evidence="6" id="KW-1185">Reference proteome</keyword>
<evidence type="ECO:0000256" key="1">
    <source>
        <dbReference type="ARBA" id="ARBA00022679"/>
    </source>
</evidence>
<dbReference type="Gene3D" id="3.40.630.30">
    <property type="match status" value="1"/>
</dbReference>
<proteinExistence type="predicted"/>
<evidence type="ECO:0000313" key="5">
    <source>
        <dbReference type="EMBL" id="MDI3403787.1"/>
    </source>
</evidence>
<dbReference type="InterPro" id="IPR016181">
    <property type="entry name" value="Acyl_CoA_acyltransferase"/>
</dbReference>
<feature type="region of interest" description="Disordered" evidence="3">
    <location>
        <begin position="50"/>
        <end position="77"/>
    </location>
</feature>
<organism evidence="5 6">
    <name type="scientific">Streptomyces cavernicola</name>
    <dbReference type="NCBI Taxonomy" id="3043613"/>
    <lineage>
        <taxon>Bacteria</taxon>
        <taxon>Bacillati</taxon>
        <taxon>Actinomycetota</taxon>
        <taxon>Actinomycetes</taxon>
        <taxon>Kitasatosporales</taxon>
        <taxon>Streptomycetaceae</taxon>
        <taxon>Streptomyces</taxon>
    </lineage>
</organism>
<feature type="domain" description="N-acetyltransferase" evidence="4">
    <location>
        <begin position="9"/>
        <end position="185"/>
    </location>
</feature>
<comment type="caution">
    <text evidence="5">The sequence shown here is derived from an EMBL/GenBank/DDBJ whole genome shotgun (WGS) entry which is preliminary data.</text>
</comment>
<dbReference type="PROSITE" id="PS51186">
    <property type="entry name" value="GNAT"/>
    <property type="match status" value="1"/>
</dbReference>
<dbReference type="PANTHER" id="PTHR43420:SF44">
    <property type="entry name" value="ACETYLTRANSFERASE YPEA"/>
    <property type="match status" value="1"/>
</dbReference>
<dbReference type="InterPro" id="IPR000182">
    <property type="entry name" value="GNAT_dom"/>
</dbReference>
<gene>
    <name evidence="5" type="ORF">QIS96_08110</name>
</gene>
<protein>
    <submittedName>
        <fullName evidence="5">GNAT family N-acetyltransferase</fullName>
    </submittedName>
</protein>
<dbReference type="SUPFAM" id="SSF55729">
    <property type="entry name" value="Acyl-CoA N-acyltransferases (Nat)"/>
    <property type="match status" value="1"/>
</dbReference>
<evidence type="ECO:0000313" key="6">
    <source>
        <dbReference type="Proteomes" id="UP001223978"/>
    </source>
</evidence>
<evidence type="ECO:0000256" key="2">
    <source>
        <dbReference type="ARBA" id="ARBA00023315"/>
    </source>
</evidence>
<dbReference type="RefSeq" id="WP_282541732.1">
    <property type="nucleotide sequence ID" value="NZ_JASCIQ010000006.1"/>
</dbReference>
<dbReference type="CDD" id="cd04301">
    <property type="entry name" value="NAT_SF"/>
    <property type="match status" value="1"/>
</dbReference>
<sequence length="187" mass="20680">MTTADTADTTVREVRADEWSAAKELRLAALRDPLAAIAFMETYEQAQARSDAHWKDRTARSSAGGPHRQFVAESPEGPGSGFAGTVTVILEEPGTEDFMGERIAERQAHLVAVFVRPEHRGGRVAADLFRAAVDWARAQDGVRRVRLLVHVDNERALGFYRKAGFVRVRELGEECEWVYGGVNSPSE</sequence>
<dbReference type="EMBL" id="JASCIQ010000006">
    <property type="protein sequence ID" value="MDI3403787.1"/>
    <property type="molecule type" value="Genomic_DNA"/>
</dbReference>
<dbReference type="PANTHER" id="PTHR43420">
    <property type="entry name" value="ACETYLTRANSFERASE"/>
    <property type="match status" value="1"/>
</dbReference>
<accession>A0ABT6S6R6</accession>
<name>A0ABT6S6R6_9ACTN</name>
<dbReference type="Pfam" id="PF00583">
    <property type="entry name" value="Acetyltransf_1"/>
    <property type="match status" value="1"/>
</dbReference>
<dbReference type="InterPro" id="IPR050680">
    <property type="entry name" value="YpeA/RimI_acetyltransf"/>
</dbReference>
<reference evidence="5 6" key="1">
    <citation type="submission" date="2023-05" db="EMBL/GenBank/DDBJ databases">
        <title>Draft genome sequence of Streptomyces sp. B-S-A6 isolated from a cave soil in Thailand.</title>
        <authorList>
            <person name="Chamroensaksri N."/>
            <person name="Muangham S."/>
        </authorList>
    </citation>
    <scope>NUCLEOTIDE SEQUENCE [LARGE SCALE GENOMIC DNA]</scope>
    <source>
        <strain evidence="5 6">B-S-A6</strain>
    </source>
</reference>